<accession>S3Y433</accession>
<keyword evidence="1" id="KW-0812">Transmembrane</keyword>
<reference evidence="2 3" key="1">
    <citation type="submission" date="2013-05" db="EMBL/GenBank/DDBJ databases">
        <title>The Genome Sequence of Bacteroides stercoris CC31F.</title>
        <authorList>
            <consortium name="The Broad Institute Genomics Platform"/>
            <person name="Earl A."/>
            <person name="Ward D."/>
            <person name="Feldgarden M."/>
            <person name="Gevers D."/>
            <person name="Oliphant K."/>
            <person name="Allen-Vercoe E."/>
            <person name="Walker B."/>
            <person name="Young S."/>
            <person name="Zeng Q."/>
            <person name="Gargeya S."/>
            <person name="Fitzgerald M."/>
            <person name="Haas B."/>
            <person name="Abouelleil A."/>
            <person name="Allen A.W."/>
            <person name="Alvarado L."/>
            <person name="Arachchi H.M."/>
            <person name="Berlin A.M."/>
            <person name="Chapman S.B."/>
            <person name="Gainer-Dewar J."/>
            <person name="Goldberg J."/>
            <person name="Griggs A."/>
            <person name="Gujja S."/>
            <person name="Hansen M."/>
            <person name="Howarth C."/>
            <person name="Imamovic A."/>
            <person name="Ireland A."/>
            <person name="Larimer J."/>
            <person name="McCowan C."/>
            <person name="Murphy C."/>
            <person name="Pearson M."/>
            <person name="Poon T.W."/>
            <person name="Priest M."/>
            <person name="Roberts A."/>
            <person name="Saif S."/>
            <person name="Shea T."/>
            <person name="Sisk P."/>
            <person name="Sykes S."/>
            <person name="Wortman J."/>
            <person name="Nusbaum C."/>
            <person name="Birren B."/>
        </authorList>
    </citation>
    <scope>NUCLEOTIDE SEQUENCE [LARGE SCALE GENOMIC DNA]</scope>
    <source>
        <strain evidence="2 3">CC31F</strain>
    </source>
</reference>
<keyword evidence="1" id="KW-1133">Transmembrane helix</keyword>
<proteinExistence type="predicted"/>
<dbReference type="HOGENOM" id="CLU_1955233_0_0_10"/>
<feature type="transmembrane region" description="Helical" evidence="1">
    <location>
        <begin position="34"/>
        <end position="50"/>
    </location>
</feature>
<keyword evidence="1" id="KW-0472">Membrane</keyword>
<sequence length="128" mass="15458">MVRQGSFYIYIVHIYIRALLPYDCRSCNGCHHQYVFTNIVFIIFFIFDRGKYKHIVLIIKANLSFFSYENFFLKVLLFMADTIIYYKKRKERTMKRKHLITIGVIIAIVLLLYWLFIAEDLNAWLNVN</sequence>
<organism evidence="2 3">
    <name type="scientific">Bacteroides stercoris CC31F</name>
    <dbReference type="NCBI Taxonomy" id="1073351"/>
    <lineage>
        <taxon>Bacteria</taxon>
        <taxon>Pseudomonadati</taxon>
        <taxon>Bacteroidota</taxon>
        <taxon>Bacteroidia</taxon>
        <taxon>Bacteroidales</taxon>
        <taxon>Bacteroidaceae</taxon>
        <taxon>Bacteroides</taxon>
    </lineage>
</organism>
<evidence type="ECO:0000313" key="3">
    <source>
        <dbReference type="Proteomes" id="UP000014614"/>
    </source>
</evidence>
<name>S3Y433_BACSE</name>
<gene>
    <name evidence="2" type="ORF">HMPREF1181_03176</name>
</gene>
<evidence type="ECO:0000256" key="1">
    <source>
        <dbReference type="SAM" id="Phobius"/>
    </source>
</evidence>
<protein>
    <submittedName>
        <fullName evidence="2">Uncharacterized protein</fullName>
    </submittedName>
</protein>
<evidence type="ECO:0000313" key="2">
    <source>
        <dbReference type="EMBL" id="EPH17116.1"/>
    </source>
</evidence>
<comment type="caution">
    <text evidence="2">The sequence shown here is derived from an EMBL/GenBank/DDBJ whole genome shotgun (WGS) entry which is preliminary data.</text>
</comment>
<dbReference type="PATRIC" id="fig|1073351.3.peg.3213"/>
<feature type="transmembrane region" description="Helical" evidence="1">
    <location>
        <begin position="98"/>
        <end position="117"/>
    </location>
</feature>
<dbReference type="AlphaFoldDB" id="S3Y433"/>
<dbReference type="Proteomes" id="UP000014614">
    <property type="component" value="Unassembled WGS sequence"/>
</dbReference>
<dbReference type="EMBL" id="ATFP01000052">
    <property type="protein sequence ID" value="EPH17116.1"/>
    <property type="molecule type" value="Genomic_DNA"/>
</dbReference>